<dbReference type="Pfam" id="PF12633">
    <property type="entry name" value="Adenyl_cycl_N"/>
    <property type="match status" value="1"/>
</dbReference>
<name>A0ABS6VRE8_9GAMM</name>
<dbReference type="PANTHER" id="PTHR38760:SF1">
    <property type="entry name" value="ADENYLATE CYCLASE"/>
    <property type="match status" value="1"/>
</dbReference>
<dbReference type="Pfam" id="PF01295">
    <property type="entry name" value="Adenylate_cycl"/>
    <property type="match status" value="1"/>
</dbReference>
<dbReference type="InterPro" id="IPR024685">
    <property type="entry name" value="Adenylate_cyclase_1_N"/>
</dbReference>
<gene>
    <name evidence="2" type="ORF">KXJ70_08900</name>
</gene>
<dbReference type="InterPro" id="IPR000274">
    <property type="entry name" value="Adenylate_cyclase_1"/>
</dbReference>
<accession>A0ABS6VRE8</accession>
<reference evidence="2" key="1">
    <citation type="submission" date="2021-07" db="EMBL/GenBank/DDBJ databases">
        <title>Zhongshania sp. CAU 1632 isolated from seawater.</title>
        <authorList>
            <person name="Kim W."/>
        </authorList>
    </citation>
    <scope>NUCLEOTIDE SEQUENCE</scope>
    <source>
        <strain evidence="2">CAU 1632</strain>
    </source>
</reference>
<organism evidence="2 3">
    <name type="scientific">Zhongshania aquimaris</name>
    <dbReference type="NCBI Taxonomy" id="2857107"/>
    <lineage>
        <taxon>Bacteria</taxon>
        <taxon>Pseudomonadati</taxon>
        <taxon>Pseudomonadota</taxon>
        <taxon>Gammaproteobacteria</taxon>
        <taxon>Cellvibrionales</taxon>
        <taxon>Spongiibacteraceae</taxon>
        <taxon>Zhongshania</taxon>
    </lineage>
</organism>
<proteinExistence type="predicted"/>
<dbReference type="EMBL" id="JAHWDQ010000002">
    <property type="protein sequence ID" value="MBW2940891.1"/>
    <property type="molecule type" value="Genomic_DNA"/>
</dbReference>
<sequence length="935" mass="107512">MTDTSSNNHIHNPLFDRGITHDGLKLVRDRFLKLNHERMLRTRTALLPRQQIFLDLLPLLIHINHPILPGYNSQSAPCGIDGYQPDTLTLDRVRKNIARSMEYRPEDQAPPLIHSVFLMGSCGTVAQAENSDLDVWLCHHATIDEIGLEKLYHKASAITEWAKTLGLEIHFFLMNNDQFRRGQRDQLSAESAGTSQHFLLLDEFYRSALLVAGRYPIWWLVPPEEEVNYQEYTALLHSQGFVGPDESIDFGGVSDIPAGEFIGAGVWQLYKAISSPYKAVLKLLLTEVYARDFPRVLPLSVSLKQSIHDGITDADTLDPYVMVYQRLANYLQERNEFDRLELVRRAFYFKVGIHLSQLNISNTTWRRQLLEKLISEWQWPPEQLLNLDTRNRWKLRRVREEHRFLVAELTNSYRFLQDFAQRSKRPALIKSQEMTLLGRKLYAAFERKRNKVEWLNPGIAPDLSEEQLFFHSSGFGSQRRWAVSTSARHDFEADAILQEHDHLSGLLCWCYCNGLINDYSRLRLNGRQDGVKESDLRRLADHLCKHLPRHAYAADPDKHEFFNRPKVPETLLLYLNLGQHALNALGAAGLSKHTNSYPIDQIEIVIINSWGEVATLAYTGTETVLDAFRTYQQLMVAASRGSHPPSIHALSFNDTDDRLLKRAQHLPKLLYRVFYTKPANKRLVIKLSSGFYILQSKNDELHSIHANNYATLIQCLGRGQREYSPVILDRYCVPNTALAAIINTASTPDCYLFFHRIGDSAELFLRDERGSLHHSSAAFTSVEALIQPLLAFLYECKKEQGGKHQFHVFELRQENEAWSCEPITDFGDPIDKRAHNTPQLHLEALAQTQEAGRLVFDMRCNDQLFRYAQAGQKLFDELAEQLQLLSKQPQHFQLNRIDLSIMLPQQTCVYMRYKQHIEEILNTSVLAHAFGSPDV</sequence>
<evidence type="ECO:0000259" key="1">
    <source>
        <dbReference type="Pfam" id="PF12633"/>
    </source>
</evidence>
<dbReference type="PIRSF" id="PIRSF001444">
    <property type="entry name" value="Adenylate_cycl"/>
    <property type="match status" value="1"/>
</dbReference>
<dbReference type="PANTHER" id="PTHR38760">
    <property type="entry name" value="ADENYLATE CYCLASE"/>
    <property type="match status" value="1"/>
</dbReference>
<feature type="domain" description="Adenylate cyclase class-I N-terminal" evidence="1">
    <location>
        <begin position="24"/>
        <end position="219"/>
    </location>
</feature>
<keyword evidence="3" id="KW-1185">Reference proteome</keyword>
<evidence type="ECO:0000313" key="3">
    <source>
        <dbReference type="Proteomes" id="UP001166291"/>
    </source>
</evidence>
<dbReference type="RefSeq" id="WP_219043154.1">
    <property type="nucleotide sequence ID" value="NZ_JAHWDQ010000002.1"/>
</dbReference>
<evidence type="ECO:0000313" key="2">
    <source>
        <dbReference type="EMBL" id="MBW2940891.1"/>
    </source>
</evidence>
<protein>
    <submittedName>
        <fullName evidence="2">Class I adenylate cyclase</fullName>
    </submittedName>
</protein>
<dbReference type="Proteomes" id="UP001166291">
    <property type="component" value="Unassembled WGS sequence"/>
</dbReference>
<comment type="caution">
    <text evidence="2">The sequence shown here is derived from an EMBL/GenBank/DDBJ whole genome shotgun (WGS) entry which is preliminary data.</text>
</comment>